<dbReference type="AlphaFoldDB" id="A0A816KV60"/>
<dbReference type="PROSITE" id="PS00653">
    <property type="entry name" value="GLYCOSYL_HYDROL_F1_2"/>
    <property type="match status" value="1"/>
</dbReference>
<evidence type="ECO:0000256" key="2">
    <source>
        <dbReference type="ARBA" id="ARBA00004116"/>
    </source>
</evidence>
<dbReference type="PRINTS" id="PR00131">
    <property type="entry name" value="GLHYDRLASE1"/>
</dbReference>
<dbReference type="InterPro" id="IPR001360">
    <property type="entry name" value="Glyco_hydro_1"/>
</dbReference>
<comment type="catalytic activity">
    <reaction evidence="9">
        <text>a thioglucoside + H2O = a sugar + a thiol.</text>
        <dbReference type="EC" id="3.2.1.147"/>
    </reaction>
</comment>
<protein>
    <recommendedName>
        <fullName evidence="4">thioglucosidase</fullName>
        <ecNumber evidence="4">3.2.1.147</ecNumber>
    </recommendedName>
    <alternativeName>
        <fullName evidence="7">Sinigrinase</fullName>
    </alternativeName>
    <alternativeName>
        <fullName evidence="8">Thioglucosidase</fullName>
    </alternativeName>
</protein>
<dbReference type="InterPro" id="IPR033132">
    <property type="entry name" value="GH_1_N_CS"/>
</dbReference>
<dbReference type="EMBL" id="HG994369">
    <property type="protein sequence ID" value="CAF1925720.1"/>
    <property type="molecule type" value="Genomic_DNA"/>
</dbReference>
<dbReference type="EC" id="3.2.1.147" evidence="4"/>
<comment type="subcellular location">
    <subcellularLocation>
        <location evidence="2">Vacuole</location>
    </subcellularLocation>
</comment>
<evidence type="ECO:0000256" key="10">
    <source>
        <dbReference type="RuleBase" id="RU003690"/>
    </source>
</evidence>
<dbReference type="InterPro" id="IPR017853">
    <property type="entry name" value="GH"/>
</dbReference>
<evidence type="ECO:0000256" key="1">
    <source>
        <dbReference type="ARBA" id="ARBA00003014"/>
    </source>
</evidence>
<dbReference type="PANTHER" id="PTHR10353:SF163">
    <property type="entry name" value="BETA-GLUCOSIDASE 19"/>
    <property type="match status" value="1"/>
</dbReference>
<evidence type="ECO:0000256" key="6">
    <source>
        <dbReference type="ARBA" id="ARBA00022801"/>
    </source>
</evidence>
<sequence length="590" mass="66473">MCVYYNGDISLLHIDSINNSVPLIVLIRLPRNTLVRLYKRSKMKIPLLGLLLLPSLVGSPTRAEEGPVCPKTETLSRASFPEGFMFGTATASYQVEGAVNEGCRGPNLWDLYTKKFPHRVKNHNADEAVDFYHRYKEDIKLMKKLNTDAFRLSIAWPRIFPHGRMEKGISKEGVQFYHDLIDKLLKNDITPLVTAFHWDIPADLEDEYGGFLSERVVRTSVLDLKSANLGVTLLPLSLFRRLPEALSFEDMLSFDLLCTVRFLSSVVSLCLCGAPAPVLQALAGSRCKEFKPLPAVHESRSSPLAFPLVGLDQQPQLLQSSAVQAKKAPGRCSPYIKDFGHLCQDGRSGFEAYVVSHNLLVSHAEAVDAFRKCEKCKGGKIGIAHSPAWFEPEDVEGGQRTVDRVLDFIMGCSFYAKASEKPDYRQPSWATDSLPRLFDGSVKIGSQPSTAKMAVYAAGLRKLVKYIKDRYGNPEIIITENGYGEDLGVKDTDHSVALNDHNRKYYHQRHLLALHQAICEDKVNVTSYFVWSLMDNFEWQDGYTARFGLYYIDFKNSLTRMEKESAKWFTEFLKPGPKQKSSKSTFSEEL</sequence>
<evidence type="ECO:0000313" key="11">
    <source>
        <dbReference type="EMBL" id="CAF1925720.1"/>
    </source>
</evidence>
<comment type="similarity">
    <text evidence="3 10">Belongs to the glycosyl hydrolase 1 family.</text>
</comment>
<dbReference type="GO" id="GO:0019137">
    <property type="term" value="F:thioglucosidase activity"/>
    <property type="evidence" value="ECO:0007669"/>
    <property type="project" value="UniProtKB-EC"/>
</dbReference>
<dbReference type="SUPFAM" id="SSF51445">
    <property type="entry name" value="(Trans)glycosidases"/>
    <property type="match status" value="2"/>
</dbReference>
<dbReference type="Gene3D" id="3.20.20.80">
    <property type="entry name" value="Glycosidases"/>
    <property type="match status" value="3"/>
</dbReference>
<organism evidence="11">
    <name type="scientific">Brassica napus</name>
    <name type="common">Rape</name>
    <dbReference type="NCBI Taxonomy" id="3708"/>
    <lineage>
        <taxon>Eukaryota</taxon>
        <taxon>Viridiplantae</taxon>
        <taxon>Streptophyta</taxon>
        <taxon>Embryophyta</taxon>
        <taxon>Tracheophyta</taxon>
        <taxon>Spermatophyta</taxon>
        <taxon>Magnoliopsida</taxon>
        <taxon>eudicotyledons</taxon>
        <taxon>Gunneridae</taxon>
        <taxon>Pentapetalae</taxon>
        <taxon>rosids</taxon>
        <taxon>malvids</taxon>
        <taxon>Brassicales</taxon>
        <taxon>Brassicaceae</taxon>
        <taxon>Brassiceae</taxon>
        <taxon>Brassica</taxon>
    </lineage>
</organism>
<evidence type="ECO:0000256" key="4">
    <source>
        <dbReference type="ARBA" id="ARBA00012250"/>
    </source>
</evidence>
<reference evidence="11" key="1">
    <citation type="submission" date="2021-01" db="EMBL/GenBank/DDBJ databases">
        <authorList>
            <consortium name="Genoscope - CEA"/>
            <person name="William W."/>
        </authorList>
    </citation>
    <scope>NUCLEOTIDE SEQUENCE</scope>
</reference>
<dbReference type="PANTHER" id="PTHR10353">
    <property type="entry name" value="GLYCOSYL HYDROLASE"/>
    <property type="match status" value="1"/>
</dbReference>
<dbReference type="GO" id="GO:0005975">
    <property type="term" value="P:carbohydrate metabolic process"/>
    <property type="evidence" value="ECO:0007669"/>
    <property type="project" value="InterPro"/>
</dbReference>
<evidence type="ECO:0000256" key="9">
    <source>
        <dbReference type="ARBA" id="ARBA00034026"/>
    </source>
</evidence>
<keyword evidence="5" id="KW-0926">Vacuole</keyword>
<name>A0A816KV60_BRANA</name>
<proteinExistence type="inferred from homology"/>
<comment type="function">
    <text evidence="1">Degradation of glucosinolates (glucose residue linked by a thioglucoside bound to an amino acid derivative) to glucose, sulfate and any of the products: thiocyanates, isothiocyanates, nitriles, epithionitriles or oxazolidine-2-thiones.</text>
</comment>
<keyword evidence="6" id="KW-0378">Hydrolase</keyword>
<evidence type="ECO:0000256" key="7">
    <source>
        <dbReference type="ARBA" id="ARBA00032643"/>
    </source>
</evidence>
<evidence type="ECO:0000256" key="8">
    <source>
        <dbReference type="ARBA" id="ARBA00032797"/>
    </source>
</evidence>
<dbReference type="GO" id="GO:0005773">
    <property type="term" value="C:vacuole"/>
    <property type="evidence" value="ECO:0007669"/>
    <property type="project" value="UniProtKB-SubCell"/>
</dbReference>
<dbReference type="Proteomes" id="UP001295469">
    <property type="component" value="Chromosome C05"/>
</dbReference>
<evidence type="ECO:0000256" key="3">
    <source>
        <dbReference type="ARBA" id="ARBA00010838"/>
    </source>
</evidence>
<dbReference type="Pfam" id="PF00232">
    <property type="entry name" value="Glyco_hydro_1"/>
    <property type="match status" value="3"/>
</dbReference>
<evidence type="ECO:0000256" key="5">
    <source>
        <dbReference type="ARBA" id="ARBA00022554"/>
    </source>
</evidence>
<accession>A0A816KV60</accession>
<gene>
    <name evidence="11" type="ORF">DARMORV10_C05P12980.1</name>
</gene>